<name>A0A1T5FGV4_9SPHI</name>
<dbReference type="PIRSF" id="PIRSF018266">
    <property type="entry name" value="FecR"/>
    <property type="match status" value="1"/>
</dbReference>
<dbReference type="Pfam" id="PF16344">
    <property type="entry name" value="FecR_C"/>
    <property type="match status" value="1"/>
</dbReference>
<accession>A0A1T5FGV4</accession>
<keyword evidence="1" id="KW-1133">Transmembrane helix</keyword>
<proteinExistence type="predicted"/>
<dbReference type="Proteomes" id="UP000190150">
    <property type="component" value="Unassembled WGS sequence"/>
</dbReference>
<dbReference type="Gene3D" id="2.60.120.1440">
    <property type="match status" value="1"/>
</dbReference>
<feature type="transmembrane region" description="Helical" evidence="1">
    <location>
        <begin position="64"/>
        <end position="83"/>
    </location>
</feature>
<dbReference type="InterPro" id="IPR006860">
    <property type="entry name" value="FecR"/>
</dbReference>
<dbReference type="InterPro" id="IPR032508">
    <property type="entry name" value="FecR_C"/>
</dbReference>
<keyword evidence="1" id="KW-0472">Membrane</keyword>
<keyword evidence="1" id="KW-0812">Transmembrane</keyword>
<dbReference type="AlphaFoldDB" id="A0A1T5FGV4"/>
<evidence type="ECO:0000259" key="3">
    <source>
        <dbReference type="Pfam" id="PF16344"/>
    </source>
</evidence>
<dbReference type="RefSeq" id="WP_079644588.1">
    <property type="nucleotide sequence ID" value="NZ_FUZF01000016.1"/>
</dbReference>
<evidence type="ECO:0000313" key="5">
    <source>
        <dbReference type="Proteomes" id="UP000190150"/>
    </source>
</evidence>
<evidence type="ECO:0000256" key="1">
    <source>
        <dbReference type="SAM" id="Phobius"/>
    </source>
</evidence>
<reference evidence="5" key="1">
    <citation type="submission" date="2017-02" db="EMBL/GenBank/DDBJ databases">
        <authorList>
            <person name="Varghese N."/>
            <person name="Submissions S."/>
        </authorList>
    </citation>
    <scope>NUCLEOTIDE SEQUENCE [LARGE SCALE GENOMIC DNA]</scope>
    <source>
        <strain evidence="5">DSM 24091</strain>
    </source>
</reference>
<sequence length="365" mass="40866">MLAKELIDKYNTGNCTDEERALVESWFEQELGKQPEVQLSAQRLELIKQKMPWIPKAKIRTFNYRWAVAAAVLLSLAISVYIWQYSYPAFNPEAPIFTKRASVVLPNGQQITLDNKLDPNDSILLRQNGLAVSMDGTIRLMDESMGHLEPKEVMTRIETPRGGEYSVELSDGTVVQLNAESSLEFPVQFVGDQRQVKLRGEAYFDVVKDAKRPFIVNADDRMGVKVLGTSFNVSTYTDVVYTTLVEGSVRVNKLNSKNQGGMVIKPGETASLKGGGDLKLESVDLDKAIAWKYGLFNFNNSTLQTVGEELERWYNINVVVDPAIADVKFYGEFERDQPLATTIKLLEAVGVKANIKGNTLRLDEN</sequence>
<dbReference type="Pfam" id="PF04773">
    <property type="entry name" value="FecR"/>
    <property type="match status" value="1"/>
</dbReference>
<gene>
    <name evidence="4" type="ORF">SAMN05660841_03226</name>
</gene>
<dbReference type="STRING" id="1513896.SAMN05660841_03226"/>
<dbReference type="OrthoDB" id="651134at2"/>
<feature type="domain" description="FecR protein" evidence="2">
    <location>
        <begin position="156"/>
        <end position="250"/>
    </location>
</feature>
<evidence type="ECO:0000313" key="4">
    <source>
        <dbReference type="EMBL" id="SKB95318.1"/>
    </source>
</evidence>
<dbReference type="InterPro" id="IPR012373">
    <property type="entry name" value="Ferrdict_sens_TM"/>
</dbReference>
<keyword evidence="5" id="KW-1185">Reference proteome</keyword>
<dbReference type="EMBL" id="FUZF01000016">
    <property type="protein sequence ID" value="SKB95318.1"/>
    <property type="molecule type" value="Genomic_DNA"/>
</dbReference>
<protein>
    <submittedName>
        <fullName evidence="4">FecR family protein</fullName>
    </submittedName>
</protein>
<dbReference type="PANTHER" id="PTHR30273:SF2">
    <property type="entry name" value="PROTEIN FECR"/>
    <property type="match status" value="1"/>
</dbReference>
<feature type="domain" description="Protein FecR C-terminal" evidence="3">
    <location>
        <begin position="296"/>
        <end position="360"/>
    </location>
</feature>
<dbReference type="PANTHER" id="PTHR30273">
    <property type="entry name" value="PERIPLASMIC SIGNAL SENSOR AND SIGMA FACTOR ACTIVATOR FECR-RELATED"/>
    <property type="match status" value="1"/>
</dbReference>
<dbReference type="GO" id="GO:0016989">
    <property type="term" value="F:sigma factor antagonist activity"/>
    <property type="evidence" value="ECO:0007669"/>
    <property type="project" value="TreeGrafter"/>
</dbReference>
<evidence type="ECO:0000259" key="2">
    <source>
        <dbReference type="Pfam" id="PF04773"/>
    </source>
</evidence>
<dbReference type="Gene3D" id="3.55.50.30">
    <property type="match status" value="1"/>
</dbReference>
<organism evidence="4 5">
    <name type="scientific">Sphingobacterium nematocida</name>
    <dbReference type="NCBI Taxonomy" id="1513896"/>
    <lineage>
        <taxon>Bacteria</taxon>
        <taxon>Pseudomonadati</taxon>
        <taxon>Bacteroidota</taxon>
        <taxon>Sphingobacteriia</taxon>
        <taxon>Sphingobacteriales</taxon>
        <taxon>Sphingobacteriaceae</taxon>
        <taxon>Sphingobacterium</taxon>
    </lineage>
</organism>